<organism evidence="1 2">
    <name type="scientific">Naganishia adeliensis</name>
    <dbReference type="NCBI Taxonomy" id="92952"/>
    <lineage>
        <taxon>Eukaryota</taxon>
        <taxon>Fungi</taxon>
        <taxon>Dikarya</taxon>
        <taxon>Basidiomycota</taxon>
        <taxon>Agaricomycotina</taxon>
        <taxon>Tremellomycetes</taxon>
        <taxon>Filobasidiales</taxon>
        <taxon>Filobasidiaceae</taxon>
        <taxon>Naganishia</taxon>
    </lineage>
</organism>
<reference evidence="1" key="1">
    <citation type="submission" date="2023-04" db="EMBL/GenBank/DDBJ databases">
        <title>Draft Genome sequencing of Naganishia species isolated from polar environments using Oxford Nanopore Technology.</title>
        <authorList>
            <person name="Leo P."/>
            <person name="Venkateswaran K."/>
        </authorList>
    </citation>
    <scope>NUCLEOTIDE SEQUENCE</scope>
    <source>
        <strain evidence="1">MNA-CCFEE 5262</strain>
    </source>
</reference>
<name>A0ACC2UYG5_9TREE</name>
<gene>
    <name evidence="1" type="ORF">QFC20_007458</name>
</gene>
<protein>
    <submittedName>
        <fullName evidence="1">Uncharacterized protein</fullName>
    </submittedName>
</protein>
<keyword evidence="2" id="KW-1185">Reference proteome</keyword>
<proteinExistence type="predicted"/>
<evidence type="ECO:0000313" key="1">
    <source>
        <dbReference type="EMBL" id="KAJ9092124.1"/>
    </source>
</evidence>
<evidence type="ECO:0000313" key="2">
    <source>
        <dbReference type="Proteomes" id="UP001230649"/>
    </source>
</evidence>
<dbReference type="Proteomes" id="UP001230649">
    <property type="component" value="Unassembled WGS sequence"/>
</dbReference>
<comment type="caution">
    <text evidence="1">The sequence shown here is derived from an EMBL/GenBank/DDBJ whole genome shotgun (WGS) entry which is preliminary data.</text>
</comment>
<dbReference type="EMBL" id="JASBWS010000183">
    <property type="protein sequence ID" value="KAJ9092124.1"/>
    <property type="molecule type" value="Genomic_DNA"/>
</dbReference>
<accession>A0ACC2UYG5</accession>
<sequence>MTPLPRLNTYLSAAVVTRFFVPASSLIPSGRSPAKSDPSWYTRAPATKEEMPHPLCLPLVKEPWEPENVDGVVSLVTAFPPTRRVLINVFVILCEDVSSSTVCAGRGSARWPREEEKIGERRMRTRWGEIREIWVSFRHRHLPRALRSQEPPPMINVFVVALLGAATGAVAQGLDAWHLDNLYALAVEQLDPIVSPNAQSSHMHRILGGSNFAAAYNFQELQGSSCTTAAITVDHSSYWAPQLYWIVDPANPSTTSYLQLSELKSAYDVVAIALEANKDPLRLPRIVVSRNDPSQPVQAWPEGFKMLAGDPNSKSPSGAYVYECHRKPDLSDSVSGDNFNFDDPCAGGIKFDLTFPSCWDGVNLYKNDQSHMAYPTRGIRDGPCPASHPIRLPSILLEYTYHPEAHAAITKGQNVKGRLAWANGDTTGYGLHADFMMGWDRAILTKALNDPGCVNLGKAITIQECPVLAPYFNINAAKSCRPSRGQLQEPYAQGDGNVVPKLPGCNPLWGASGGKPGCNPPVPGLDISAFRTTAGPDVLPASQQYNSALPDTAGWHNVGCYHDQAVAGPVNLVDGGLTPERCQETCKRNGQTYAAVFQTGSSFRCVCSNTLNKNAGIELSGCDVPCPAGGKTCGGQYKMDTYYQPAKYITPDTTSYDLGCYKLPYDWQSDNLVKGATYSFVSKSMTRDLCSQTCVDKGAKYSAVRDTSCYCGASLTPGPGFYVPADMCTRKCGGSNEICGDYYLMSIGNLANYKSSGTTPSQTAPATSTSAVPTPTSTPVYRGCFGDGVPRVLNSSWTYSASEMSPAFCVNIARQAGRKLFAIENGGECFVGESQTTCGGPWTASVFELVLPGNQPTLTIASASVSSSTSSSASPTSTSSPPASTSSAPPTISPYVYRRCIGDAMPRVLNATSTYSPTDMTPAFCAKIARDAGKKMFALEFGGDCYVGDSLLADVASTSCTTPCTGDAKTMCGGPWALSLYEIPDVKAKRLFRRRRPERLSWMD</sequence>